<evidence type="ECO:0000313" key="2">
    <source>
        <dbReference type="Proteomes" id="UP000222366"/>
    </source>
</evidence>
<comment type="caution">
    <text evidence="1">The sequence shown here is derived from an EMBL/GenBank/DDBJ whole genome shotgun (WGS) entry which is preliminary data.</text>
</comment>
<evidence type="ECO:0000313" key="1">
    <source>
        <dbReference type="EMBL" id="PHM66685.1"/>
    </source>
</evidence>
<sequence>MGDTMELTELNKKLLNLVPKSDFKLENRTSLQLLKYIEEYAKIIPFNGNSANKENKHWNDFFFMADNTSEKLAELYQGEKEADGELLPQQAFLLAILQLLETPIALFNTLPGIHRSLYYQVLLGISFRPAQPDQVALSVELNTTATEQLIIKGTLFEAGQDEQGNTLQYELDADLLANRGYLSDLYWLRRKEKSQWVTAAPWDSQAQSSLPSKGIRLFSETVLDKLVRGGILITSGQFMDMKDGERKITITFKETITNQNIEAQISSGNKWLILSVTGKEKEITLMLVDKDPAVSAPKDLDNLVFNEPVLRLQGKDSDPLPDVETLNVLSNSVDKTLFKTYHLTPFGYSDKGVSLREYDESYRFYDLYLGITDIKPGQTLSLYWKLKSPLQPTAIFWFYLSQENKWVELNSWVHDETERLYRDGTWQVILPSDASSQATLMPMGRYWIKAEIMFIPPQYDTQEEKPWLYGLINNAMTATLVNVNNISSSHFLTPLPAGSIQHPVDTILTVTSIKQPWASWGGRIAESYDAFFERVAQRLSHRNRALTWGDITKLLKERYASIFDVKYPHNDELTRISALKIQPLTIIPDNRYSDSDDPLRPELNTARRQEMAEWLQQKDSPWAQINILNPQYIDVIIHYEVIFKLDVNRDFGYRQLQLYLRAAYMPWSIDKQQPVVLHNSINYYQLLATIQQQPLVERVTSLTLCRKDSDKDKACNNTESIEAKENEVLILVWDKTNR</sequence>
<reference evidence="1 2" key="1">
    <citation type="journal article" date="2017" name="Nat. Microbiol.">
        <title>Natural product diversity associated with the nematode symbionts Photorhabdus and Xenorhabdus.</title>
        <authorList>
            <person name="Tobias N.J."/>
            <person name="Wolff H."/>
            <person name="Djahanschiri B."/>
            <person name="Grundmann F."/>
            <person name="Kronenwerth M."/>
            <person name="Shi Y.M."/>
            <person name="Simonyi S."/>
            <person name="Grun P."/>
            <person name="Shapiro-Ilan D."/>
            <person name="Pidot S.J."/>
            <person name="Stinear T.P."/>
            <person name="Ebersberger I."/>
            <person name="Bode H.B."/>
        </authorList>
    </citation>
    <scope>NUCLEOTIDE SEQUENCE [LARGE SCALE GENOMIC DNA]</scope>
    <source>
        <strain evidence="1 2">DSM 17904</strain>
    </source>
</reference>
<name>A0A2D0KTP0_9GAMM</name>
<proteinExistence type="predicted"/>
<dbReference type="AlphaFoldDB" id="A0A2D0KTP0"/>
<dbReference type="Proteomes" id="UP000222366">
    <property type="component" value="Unassembled WGS sequence"/>
</dbReference>
<dbReference type="EMBL" id="NJAJ01000007">
    <property type="protein sequence ID" value="PHM66685.1"/>
    <property type="molecule type" value="Genomic_DNA"/>
</dbReference>
<accession>A0A2D0KTP0</accession>
<keyword evidence="2" id="KW-1185">Reference proteome</keyword>
<protein>
    <recommendedName>
        <fullName evidence="3">Baseplate protein J-like domain-containing protein</fullName>
    </recommendedName>
</protein>
<evidence type="ECO:0008006" key="3">
    <source>
        <dbReference type="Google" id="ProtNLM"/>
    </source>
</evidence>
<organism evidence="1 2">
    <name type="scientific">Xenorhabdus stockiae</name>
    <dbReference type="NCBI Taxonomy" id="351614"/>
    <lineage>
        <taxon>Bacteria</taxon>
        <taxon>Pseudomonadati</taxon>
        <taxon>Pseudomonadota</taxon>
        <taxon>Gammaproteobacteria</taxon>
        <taxon>Enterobacterales</taxon>
        <taxon>Morganellaceae</taxon>
        <taxon>Xenorhabdus</taxon>
    </lineage>
</organism>
<gene>
    <name evidence="1" type="ORF">Xsto_01014</name>
</gene>